<dbReference type="PROSITE" id="PS50104">
    <property type="entry name" value="TIR"/>
    <property type="match status" value="1"/>
</dbReference>
<dbReference type="REBASE" id="765191">
    <property type="entry name" value="DauS27ORF43190P"/>
</dbReference>
<accession>A0A401ZJH5</accession>
<dbReference type="GO" id="GO:0007165">
    <property type="term" value="P:signal transduction"/>
    <property type="evidence" value="ECO:0007669"/>
    <property type="project" value="InterPro"/>
</dbReference>
<gene>
    <name evidence="4" type="ORF">KDAU_43190</name>
</gene>
<dbReference type="Pfam" id="PF03130">
    <property type="entry name" value="HEAT_PBS"/>
    <property type="match status" value="1"/>
</dbReference>
<dbReference type="EMBL" id="BIFQ01000001">
    <property type="protein sequence ID" value="GCE06990.1"/>
    <property type="molecule type" value="Genomic_DNA"/>
</dbReference>
<keyword evidence="1" id="KW-0677">Repeat</keyword>
<comment type="caution">
    <text evidence="4">The sequence shown here is derived from an EMBL/GenBank/DDBJ whole genome shotgun (WGS) entry which is preliminary data.</text>
</comment>
<dbReference type="PANTHER" id="PTHR12697:SF5">
    <property type="entry name" value="DEOXYHYPUSINE HYDROXYLASE"/>
    <property type="match status" value="1"/>
</dbReference>
<dbReference type="GO" id="GO:0016491">
    <property type="term" value="F:oxidoreductase activity"/>
    <property type="evidence" value="ECO:0007669"/>
    <property type="project" value="TreeGrafter"/>
</dbReference>
<dbReference type="SUPFAM" id="SSF48371">
    <property type="entry name" value="ARM repeat"/>
    <property type="match status" value="3"/>
</dbReference>
<dbReference type="RefSeq" id="WP_160146012.1">
    <property type="nucleotide sequence ID" value="NZ_BIFQ01000001.1"/>
</dbReference>
<dbReference type="PROSITE" id="PS50837">
    <property type="entry name" value="NACHT"/>
    <property type="match status" value="1"/>
</dbReference>
<dbReference type="SUPFAM" id="SSF52540">
    <property type="entry name" value="P-loop containing nucleoside triphosphate hydrolases"/>
    <property type="match status" value="1"/>
</dbReference>
<dbReference type="Gene3D" id="3.40.50.10140">
    <property type="entry name" value="Toll/interleukin-1 receptor homology (TIR) domain"/>
    <property type="match status" value="1"/>
</dbReference>
<dbReference type="InterPro" id="IPR016024">
    <property type="entry name" value="ARM-type_fold"/>
</dbReference>
<dbReference type="Pfam" id="PF02985">
    <property type="entry name" value="HEAT"/>
    <property type="match status" value="1"/>
</dbReference>
<evidence type="ECO:0000259" key="2">
    <source>
        <dbReference type="PROSITE" id="PS50104"/>
    </source>
</evidence>
<dbReference type="SMART" id="SM00255">
    <property type="entry name" value="TIR"/>
    <property type="match status" value="1"/>
</dbReference>
<dbReference type="InterPro" id="IPR027417">
    <property type="entry name" value="P-loop_NTPase"/>
</dbReference>
<dbReference type="Proteomes" id="UP000287224">
    <property type="component" value="Unassembled WGS sequence"/>
</dbReference>
<dbReference type="OrthoDB" id="144879at2"/>
<dbReference type="InterPro" id="IPR000357">
    <property type="entry name" value="HEAT"/>
</dbReference>
<dbReference type="Gene3D" id="1.25.10.10">
    <property type="entry name" value="Leucine-rich Repeat Variant"/>
    <property type="match status" value="9"/>
</dbReference>
<name>A0A401ZJH5_9CHLR</name>
<dbReference type="InterPro" id="IPR011989">
    <property type="entry name" value="ARM-like"/>
</dbReference>
<protein>
    <submittedName>
        <fullName evidence="4">Uncharacterized protein</fullName>
    </submittedName>
</protein>
<sequence length="1590" mass="176481">MDEHVTSGLRLFYSYAQQDDEWRKKLDIHLTALQRQGIITSWHRQQVIAGAEPAREIERQLEEAHLILLLVSPDFIASEHCYGNELAQALQRHEQGYARVIPILVRSTDWQSTPFGHLRPLPTNGKPAKTWKDQEAALVDIVQGIKNVIDEWSPSHEQLTASPGIDLSSPLYQHARTRYLEHLFRLYSAVRLPVGPTEGFSLPAIFQPLRLRQNPLAAEDLEREQRPRQPGKFSRYLDEPTLHDLSARAAEPADITVNTSEEALEKSAQKRIVILGGPGTGKTTTLKHLVGTAARDALFNPSAPLPIFVSLADLARSGKTLQQYLHEQVEDLNIEHRFADLLWKAREAGHAFFCLDGLDEVAPQHRPKIIKHINLWATEKGNSWVIGSRFTEYKGGQFTQGQFREWELLPMNATLRLDLTLHLFSELQRLLPASETGEPSPTAFVAALEQHPQAAAWGKNPLLFSLAAIVYFQTGGLPPTRAMLYREVIEAVLTMREPNRLRQEQLLPVLSSLALWLHQKKGHIYTLDDLLEFLGVVQQHPWDETTQVTQQIIDSGMMELLAHDTYSFRHQTFQEYLAATELARRLTDPHVQKREEAWALAWSKRTYSRWTGVLRLMVGVLAQLPDKRGIQEAVRWIHALMNQQTTAEGDPGLLGFVLALKSLVELVGSSTGEHRLVAQLEGEIAERWVNELLSAAKQQQYLRRRRLEQLTEDFAYLSDETTEVVIQRLQQALGHTYSDVRRCAVEVLAELKPSGLPQTLLEIALYDKDSRMRSSAARALKKLEERAPVEPFLEALHDPQRGVRRAAAEALGELGERAPIEPLVEALHDPEADVRKAAAYALGELGERAPIEPLVEALNDPDWEVLKAALDALGELGERAPVEPLVEALHDPGIYVSAAAAYALGKVGERAPIEPLVEALHDSKSFLRQAAAEALGKVGERAPIEPLVEALHDSDALVRYEATFALEKVGERAPIEPLVEALHDPDTSVRRRAAYALGKVGEEISLLKRGALVDREGKVTQFLALQLLTQKKIPEAIEKILIYLQDTDAKMRTATVECFMDLGKQTPVEPLLALLSDPEWSVRSAVVKVFGALGEEAPIERLISMLLNKSYIIQNSAAYILWEVGKKIPAELLMEYVDDPDEFRRSVVVRAMGELGERAPVEPLIDALYDPEGDVRMEAAYALGELGERAPVEPLIEALHDPEGDVREAAARALGKLGERAPIEPLIEALHDHYLLVSEAAAEALGKLGERAPVEPLVEALHDPELLVRASAARTLGELGERAPVEPLVEALHDPELFVREAAVEALGKLGERAPVELLVEALHNPEGDVRKAAAYALGELGERAPVEPLVEALHDPEMLVSRVAAYALGELGERAPVEPLVEALHDPEEDVRRVAAYALGELGERAPVEPLIEALYDPERDMRRVVTEALSKLGARVPTASLIVALCDEDIDVRAAALKALKGREDDEMVREVFAEAEAILKGQPSGKYLGSLTQGWRAEIIGFLSKGEPDLLDSVTQLLDWPHWQVRIKAAEALGNIRRNIPDVALLRLLAMRQDSIKAVRDAADDALAQILSLEAGIEDDERSGTVD</sequence>
<feature type="domain" description="TIR" evidence="2">
    <location>
        <begin position="7"/>
        <end position="149"/>
    </location>
</feature>
<dbReference type="SUPFAM" id="SSF52200">
    <property type="entry name" value="Toll/Interleukin receptor TIR domain"/>
    <property type="match status" value="1"/>
</dbReference>
<dbReference type="SMART" id="SM00567">
    <property type="entry name" value="EZ_HEAT"/>
    <property type="match status" value="21"/>
</dbReference>
<keyword evidence="5" id="KW-1185">Reference proteome</keyword>
<evidence type="ECO:0000313" key="5">
    <source>
        <dbReference type="Proteomes" id="UP000287224"/>
    </source>
</evidence>
<dbReference type="Pfam" id="PF13676">
    <property type="entry name" value="TIR_2"/>
    <property type="match status" value="1"/>
</dbReference>
<proteinExistence type="predicted"/>
<reference evidence="5" key="1">
    <citation type="submission" date="2018-12" db="EMBL/GenBank/DDBJ databases">
        <title>Tengunoibacter tsumagoiensis gen. nov., sp. nov., Dictyobacter kobayashii sp. nov., D. alpinus sp. nov., and D. joshuensis sp. nov. and description of Dictyobacteraceae fam. nov. within the order Ktedonobacterales isolated from Tengu-no-mugimeshi.</title>
        <authorList>
            <person name="Wang C.M."/>
            <person name="Zheng Y."/>
            <person name="Sakai Y."/>
            <person name="Toyoda A."/>
            <person name="Minakuchi Y."/>
            <person name="Abe K."/>
            <person name="Yokota A."/>
            <person name="Yabe S."/>
        </authorList>
    </citation>
    <scope>NUCLEOTIDE SEQUENCE [LARGE SCALE GENOMIC DNA]</scope>
    <source>
        <strain evidence="5">S-27</strain>
    </source>
</reference>
<dbReference type="Pfam" id="PF05729">
    <property type="entry name" value="NACHT"/>
    <property type="match status" value="1"/>
</dbReference>
<evidence type="ECO:0000313" key="4">
    <source>
        <dbReference type="EMBL" id="GCE06990.1"/>
    </source>
</evidence>
<dbReference type="Gene3D" id="3.40.50.300">
    <property type="entry name" value="P-loop containing nucleotide triphosphate hydrolases"/>
    <property type="match status" value="1"/>
</dbReference>
<organism evidence="4 5">
    <name type="scientific">Dictyobacter aurantiacus</name>
    <dbReference type="NCBI Taxonomy" id="1936993"/>
    <lineage>
        <taxon>Bacteria</taxon>
        <taxon>Bacillati</taxon>
        <taxon>Chloroflexota</taxon>
        <taxon>Ktedonobacteria</taxon>
        <taxon>Ktedonobacterales</taxon>
        <taxon>Dictyobacteraceae</taxon>
        <taxon>Dictyobacter</taxon>
    </lineage>
</organism>
<evidence type="ECO:0000259" key="3">
    <source>
        <dbReference type="PROSITE" id="PS50837"/>
    </source>
</evidence>
<dbReference type="Pfam" id="PF13646">
    <property type="entry name" value="HEAT_2"/>
    <property type="match status" value="6"/>
</dbReference>
<feature type="domain" description="NACHT" evidence="3">
    <location>
        <begin position="270"/>
        <end position="361"/>
    </location>
</feature>
<dbReference type="InterPro" id="IPR035897">
    <property type="entry name" value="Toll_tir_struct_dom_sf"/>
</dbReference>
<dbReference type="PANTHER" id="PTHR12697">
    <property type="entry name" value="PBS LYASE HEAT-LIKE PROTEIN"/>
    <property type="match status" value="1"/>
</dbReference>
<dbReference type="InterPro" id="IPR007111">
    <property type="entry name" value="NACHT_NTPase"/>
</dbReference>
<evidence type="ECO:0000256" key="1">
    <source>
        <dbReference type="ARBA" id="ARBA00022737"/>
    </source>
</evidence>
<dbReference type="InterPro" id="IPR000157">
    <property type="entry name" value="TIR_dom"/>
</dbReference>
<dbReference type="InterPro" id="IPR004155">
    <property type="entry name" value="PBS_lyase_HEAT"/>
</dbReference>